<dbReference type="EMBL" id="BMHP01000006">
    <property type="protein sequence ID" value="GGD93668.1"/>
    <property type="molecule type" value="Genomic_DNA"/>
</dbReference>
<keyword evidence="1" id="KW-0472">Membrane</keyword>
<organism evidence="2 3">
    <name type="scientific">Paenibacillus nasutitermitis</name>
    <dbReference type="NCBI Taxonomy" id="1652958"/>
    <lineage>
        <taxon>Bacteria</taxon>
        <taxon>Bacillati</taxon>
        <taxon>Bacillota</taxon>
        <taxon>Bacilli</taxon>
        <taxon>Bacillales</taxon>
        <taxon>Paenibacillaceae</taxon>
        <taxon>Paenibacillus</taxon>
    </lineage>
</organism>
<keyword evidence="1" id="KW-0812">Transmembrane</keyword>
<proteinExistence type="predicted"/>
<reference evidence="2" key="2">
    <citation type="submission" date="2020-09" db="EMBL/GenBank/DDBJ databases">
        <authorList>
            <person name="Sun Q."/>
            <person name="Zhou Y."/>
        </authorList>
    </citation>
    <scope>NUCLEOTIDE SEQUENCE</scope>
    <source>
        <strain evidence="2">CGMCC 1.15178</strain>
    </source>
</reference>
<evidence type="ECO:0000313" key="2">
    <source>
        <dbReference type="EMBL" id="GGD93668.1"/>
    </source>
</evidence>
<accession>A0A917E146</accession>
<evidence type="ECO:0000313" key="3">
    <source>
        <dbReference type="Proteomes" id="UP000612456"/>
    </source>
</evidence>
<keyword evidence="3" id="KW-1185">Reference proteome</keyword>
<gene>
    <name evidence="2" type="ORF">GCM10010911_60400</name>
</gene>
<protein>
    <submittedName>
        <fullName evidence="2">Uncharacterized protein</fullName>
    </submittedName>
</protein>
<keyword evidence="1" id="KW-1133">Transmembrane helix</keyword>
<name>A0A917E146_9BACL</name>
<feature type="transmembrane region" description="Helical" evidence="1">
    <location>
        <begin position="83"/>
        <end position="100"/>
    </location>
</feature>
<reference evidence="2" key="1">
    <citation type="journal article" date="2014" name="Int. J. Syst. Evol. Microbiol.">
        <title>Complete genome sequence of Corynebacterium casei LMG S-19264T (=DSM 44701T), isolated from a smear-ripened cheese.</title>
        <authorList>
            <consortium name="US DOE Joint Genome Institute (JGI-PGF)"/>
            <person name="Walter F."/>
            <person name="Albersmeier A."/>
            <person name="Kalinowski J."/>
            <person name="Ruckert C."/>
        </authorList>
    </citation>
    <scope>NUCLEOTIDE SEQUENCE</scope>
    <source>
        <strain evidence="2">CGMCC 1.15178</strain>
    </source>
</reference>
<dbReference type="RefSeq" id="WP_188997996.1">
    <property type="nucleotide sequence ID" value="NZ_BMHP01000006.1"/>
</dbReference>
<comment type="caution">
    <text evidence="2">The sequence shown here is derived from an EMBL/GenBank/DDBJ whole genome shotgun (WGS) entry which is preliminary data.</text>
</comment>
<feature type="transmembrane region" description="Helical" evidence="1">
    <location>
        <begin position="56"/>
        <end position="77"/>
    </location>
</feature>
<dbReference type="AlphaFoldDB" id="A0A917E146"/>
<evidence type="ECO:0000256" key="1">
    <source>
        <dbReference type="SAM" id="Phobius"/>
    </source>
</evidence>
<dbReference type="Proteomes" id="UP000612456">
    <property type="component" value="Unassembled WGS sequence"/>
</dbReference>
<sequence length="159" mass="18011">MYVIASFEHSGRLELAVAEMQQLGISKQSILILPLDKRVDMPQTLDTIHFADGKSFVDLSAILGTVFMLLGGIYGFVLKWGPILWALIGLVFGLLMGYAVDRWHTRKTRKNKRQTLNDNRIDVFVMVKCKDYQTDKVKELLWNQLALGITLFNNAEPPG</sequence>